<organism evidence="2 3">
    <name type="scientific">Pseudomonas mangiferae</name>
    <dbReference type="NCBI Taxonomy" id="2593654"/>
    <lineage>
        <taxon>Bacteria</taxon>
        <taxon>Pseudomonadati</taxon>
        <taxon>Pseudomonadota</taxon>
        <taxon>Gammaproteobacteria</taxon>
        <taxon>Pseudomonadales</taxon>
        <taxon>Pseudomonadaceae</taxon>
        <taxon>Pseudomonas</taxon>
    </lineage>
</organism>
<keyword evidence="1" id="KW-0812">Transmembrane</keyword>
<sequence length="139" mass="15263">MTRGQVRQRLALEWWRQLGFTLAPLFVFNLLFGAAPTHLTVLQLPLFAAGGASIFLSLPLFSAYKRALFDTQRALDSEAEPAAWIELARRRRIAFLAASLPAWIGAAAAFTGLHAAALVLLALSSVMLLCLYRIPRQLG</sequence>
<dbReference type="AlphaFoldDB" id="A0A553GUA0"/>
<dbReference type="EMBL" id="VJOY01000020">
    <property type="protein sequence ID" value="TRX73103.1"/>
    <property type="molecule type" value="Genomic_DNA"/>
</dbReference>
<name>A0A553GUA0_9PSED</name>
<evidence type="ECO:0000313" key="2">
    <source>
        <dbReference type="EMBL" id="TRX73103.1"/>
    </source>
</evidence>
<comment type="caution">
    <text evidence="2">The sequence shown here is derived from an EMBL/GenBank/DDBJ whole genome shotgun (WGS) entry which is preliminary data.</text>
</comment>
<reference evidence="2 3" key="1">
    <citation type="submission" date="2019-07" db="EMBL/GenBank/DDBJ databases">
        <title>Pseudomonas mangiferae sp. nov., isolated from bark of mango tree in Thailand.</title>
        <authorList>
            <person name="Srisuk N."/>
            <person name="Anurat P."/>
        </authorList>
    </citation>
    <scope>NUCLEOTIDE SEQUENCE [LARGE SCALE GENOMIC DNA]</scope>
    <source>
        <strain evidence="2 3">DMKU_BBB3-04</strain>
    </source>
</reference>
<evidence type="ECO:0000256" key="1">
    <source>
        <dbReference type="SAM" id="Phobius"/>
    </source>
</evidence>
<gene>
    <name evidence="2" type="ORF">FM069_19445</name>
</gene>
<feature type="transmembrane region" description="Helical" evidence="1">
    <location>
        <begin position="45"/>
        <end position="64"/>
    </location>
</feature>
<accession>A0A553GUA0</accession>
<feature type="transmembrane region" description="Helical" evidence="1">
    <location>
        <begin position="20"/>
        <end position="39"/>
    </location>
</feature>
<evidence type="ECO:0000313" key="3">
    <source>
        <dbReference type="Proteomes" id="UP000315235"/>
    </source>
</evidence>
<keyword evidence="1" id="KW-0472">Membrane</keyword>
<dbReference type="RefSeq" id="WP_143490075.1">
    <property type="nucleotide sequence ID" value="NZ_VJOY01000020.1"/>
</dbReference>
<dbReference type="Proteomes" id="UP000315235">
    <property type="component" value="Unassembled WGS sequence"/>
</dbReference>
<feature type="transmembrane region" description="Helical" evidence="1">
    <location>
        <begin position="93"/>
        <end position="110"/>
    </location>
</feature>
<dbReference type="OrthoDB" id="7030977at2"/>
<protein>
    <submittedName>
        <fullName evidence="2">MFS transporter</fullName>
    </submittedName>
</protein>
<keyword evidence="3" id="KW-1185">Reference proteome</keyword>
<feature type="transmembrane region" description="Helical" evidence="1">
    <location>
        <begin position="116"/>
        <end position="134"/>
    </location>
</feature>
<proteinExistence type="predicted"/>
<keyword evidence="1" id="KW-1133">Transmembrane helix</keyword>